<dbReference type="InterPro" id="IPR035986">
    <property type="entry name" value="PKD_dom_sf"/>
</dbReference>
<gene>
    <name evidence="15" type="primary">Nfu_g_1_023111</name>
</gene>
<feature type="region of interest" description="Disordered" evidence="8">
    <location>
        <begin position="4037"/>
        <end position="4059"/>
    </location>
</feature>
<feature type="transmembrane region" description="Helical" evidence="9">
    <location>
        <begin position="3333"/>
        <end position="3353"/>
    </location>
</feature>
<feature type="transmembrane region" description="Helical" evidence="9">
    <location>
        <begin position="2975"/>
        <end position="2997"/>
    </location>
</feature>
<dbReference type="InterPro" id="IPR001304">
    <property type="entry name" value="C-type_lectin-like"/>
</dbReference>
<reference evidence="15" key="3">
    <citation type="submission" date="2016-06" db="EMBL/GenBank/DDBJ databases">
        <title>The genome of a short-lived fish provides insights into sex chromosome evolution and the genetic control of aging.</title>
        <authorList>
            <person name="Reichwald K."/>
            <person name="Felder M."/>
            <person name="Petzold A."/>
            <person name="Koch P."/>
            <person name="Groth M."/>
            <person name="Platzer M."/>
        </authorList>
    </citation>
    <scope>NUCLEOTIDE SEQUENCE</scope>
    <source>
        <tissue evidence="15">Brain</tissue>
    </source>
</reference>
<feature type="domain" description="REJ" evidence="14">
    <location>
        <begin position="1782"/>
        <end position="2478"/>
    </location>
</feature>
<feature type="transmembrane region" description="Helical" evidence="9">
    <location>
        <begin position="3718"/>
        <end position="3740"/>
    </location>
</feature>
<dbReference type="PANTHER" id="PTHR46730:SF2">
    <property type="entry name" value="POLYCYSTIN-1 ISOFORM X1"/>
    <property type="match status" value="1"/>
</dbReference>
<feature type="region of interest" description="Disordered" evidence="8">
    <location>
        <begin position="4075"/>
        <end position="4096"/>
    </location>
</feature>
<dbReference type="InterPro" id="IPR036392">
    <property type="entry name" value="PLAT/LH2_dom_sf"/>
</dbReference>
<feature type="transmembrane region" description="Helical" evidence="9">
    <location>
        <begin position="3783"/>
        <end position="3805"/>
    </location>
</feature>
<feature type="transmembrane region" description="Helical" evidence="9">
    <location>
        <begin position="3674"/>
        <end position="3698"/>
    </location>
</feature>
<dbReference type="Pfam" id="PF02010">
    <property type="entry name" value="REJ"/>
    <property type="match status" value="1"/>
</dbReference>
<dbReference type="GO" id="GO:0005886">
    <property type="term" value="C:plasma membrane"/>
    <property type="evidence" value="ECO:0007669"/>
    <property type="project" value="TreeGrafter"/>
</dbReference>
<dbReference type="PROSITE" id="PS50095">
    <property type="entry name" value="PLAT"/>
    <property type="match status" value="1"/>
</dbReference>
<dbReference type="Proteomes" id="UP000694548">
    <property type="component" value="Chromosome sgr12"/>
</dbReference>
<dbReference type="InterPro" id="IPR000203">
    <property type="entry name" value="GPS"/>
</dbReference>
<feature type="transmembrane region" description="Helical" evidence="9">
    <location>
        <begin position="3592"/>
        <end position="3612"/>
    </location>
</feature>
<dbReference type="Pfam" id="PF00801">
    <property type="entry name" value="PKD"/>
    <property type="match status" value="9"/>
</dbReference>
<reference evidence="15" key="2">
    <citation type="submission" date="2016-05" db="EMBL/GenBank/DDBJ databases">
        <authorList>
            <person name="Lavstsen T."/>
            <person name="Jespersen J.S."/>
        </authorList>
    </citation>
    <scope>NUCLEOTIDE SEQUENCE</scope>
    <source>
        <tissue evidence="15">Brain</tissue>
    </source>
</reference>
<dbReference type="Pfam" id="PF01477">
    <property type="entry name" value="PLAT"/>
    <property type="match status" value="1"/>
</dbReference>
<dbReference type="EMBL" id="HADY01016692">
    <property type="protein sequence ID" value="SBP55177.1"/>
    <property type="molecule type" value="Transcribed_RNA"/>
</dbReference>
<feature type="domain" description="PLAT" evidence="13">
    <location>
        <begin position="2774"/>
        <end position="2888"/>
    </location>
</feature>
<feature type="domain" description="PKD" evidence="12">
    <location>
        <begin position="1119"/>
        <end position="1178"/>
    </location>
</feature>
<dbReference type="Gene3D" id="2.60.40.10">
    <property type="entry name" value="Immunoglobulins"/>
    <property type="match status" value="6"/>
</dbReference>
<dbReference type="InterPro" id="IPR001024">
    <property type="entry name" value="PLAT/LH2_dom"/>
</dbReference>
<dbReference type="PROSITE" id="PS50041">
    <property type="entry name" value="C_TYPE_LECTIN_2"/>
    <property type="match status" value="1"/>
</dbReference>
<dbReference type="InterPro" id="IPR014010">
    <property type="entry name" value="REJ_dom"/>
</dbReference>
<sequence>MAGTPFWSLWVLFFTTARGEVSCPDGGKIHLDSLLCFWLSDTTSSWYEAQDSCRMMGGGNLAAAQSKEIQNFIHYHFTNGTSMWTWLNGLGEEGPEQFGVGVPETSEWWDRLRAHEGLCPQMALGNPGRWRRTKCDGQYRFICENRVSDSLPSPEKYLIGLVLMTGVYTHTLIQPLPHSPDTGQHKAKMLLFPGLWFSHAGQLVSVELVVQPSPVSSLARVQILRPYCSPNHHLVPPGCSSLLNPFSCCSAQPLCNTTGGCSVGHYWCHLLEVCVPNTRPCSPYDTAVISRGFTLPPRYPALPPFYHLVADLPLDINPCSKLKTLNILLPERDIMVYPDDIVAVQHNRDSGAFLHCLNGDAATNSPWRQSYLLLRREEWGGWWERGLTSLPRGSKWMDEVVCDLRILYEDKLHRVTEQEEFSDPLTETTTASYIRPQTPGPIHFTVNIIYPQPDENNRIHLTINIPTMIVVKALVGEKATSSWSAPVLQTEVPFHPSCPEPVVQSIPDCKTKYAGSRFSSVMFVLPSLGVHTLNISVGHSDRVQTVEVHGYEAVMGLTKEPHACQRTLMFMPRTFTAKVESGSQVKFTWMIDNLGEFAHEGESCRVTFEKAAEYKLQVTASNPVSSQSLQILLTAEETTPLTEPQFLSVREVMAINVTHTYTFRVKVDIALPVAFKWDFGDGSEAVVHTHTPSCQSTDGLLERGQKQAYVQDSVNHSFSFQGNYTLHVEVFNQFMNTSSSMRISALPQLSSLHIFPSTQIPLVKETLYLEAAIKPSTLTVLYTWDFGDASKVIQGLHEKVNHSFESAGVYSVVVFASNSVSSLAASLMVIVMEKVSGLTVTFSSPSEAGAPVDFRAQVATGSDPIWGFDFGDESVLENLTDGYISHIYAFPGKYRVGVSASNAVSQARLSVLVEVYSLTVSGVLPTDCVMSGKDVQLTALVNGNVSSLSFHWTLGKDSLSVVMNGKPTVVHTFPAHGIFPIRLTVFSSFASVSLNSSICVESPIANVELQTSRGVVAVQEQVCLRALVSPEQTTVYQFMWFSSSSGLVSTTENSKCFAFSSEGDEEVFVVVSNKVSNKTAKTIISTQKPVSELTITHDSQSDALAVNKSTLFWVARVVGSNVSVVWDFGDGSPIEKKLNMSHVFYSTGTFTVTATAFNSISRDSAALNINVLLPVSDLSLHTDQLYAVVGQQIVITAVSSDRSITNYYWTVEGDPTEERTPQFQFISSKPGVFEVRVTAQNLVSKREEAVLIEVHEIIEGLQIECQSITDKKYIPTHEEILFTASVIKGSNITYHWLVAQRGVIQQQDGELFHVVADTPGRILVRLKASNILGQVISGVSLVAVERVTGAHLATQSSIVATGTAVNMTVFVNTGSHLQYRWYVNTNTSSHLTHEPFFLYTFTDLGLSFITVSVQNVLSQSRHTKQFTVQEEIRNVDFTIDGKKRPFSVNVSTFLSFHGFAHEGSGLHWTWKVKSGKENIFTSTDPTFTFRLVHIGMYLVSLNVSNDLNWQMTSHSITAQEPIKGFLLNISKTSLCTHEQVVFVPTVTKGSNVSFFIALQNKDKIQTQEIFGEQFATSNLSSGRHLVTVKALNLVSSAELSSSIVVTESIQGLHLINCCLISLEAKKGARFKAEVQTGSPINYTWTFQLENSEPMLLFGQEVNFTALESGLFSVTVHASDGACSQTIHETVRAEWPIRKVKLVCHSERIFVGQAVSLFATVIEGSSVRYLWDFGDSTTVLMTTVSAVGHVYNSTGKYTIAVKVFNSVSHVSTHLEVEVEALRCSSPQASLVQNQPTIFRSRLNFFEASVTMNCSAYKTSYLWEIFRGICLTNGTKVCLSDKDAALPLLILPKHSLHVGEYCLQLTVSFKGTPLAVQQETNITVVHSQLVAVIQGGSSRLWPYVRDLVLDGSGSHDPDVEPGVTDTLQYHWTCLMKNSTESPPVKLPIESTDTTMTVLSTQLHPGTLYIFILTVHKNGTRSTSVNQTVTVAEASVLPVTVTCVSCSASSSVHHVGPTTPAVLKGVCGQCDHQTLYKWRAEDQNGMTLDLSDIATSTGTHSPSLVVRSGVLHPGRSYSFFLNVSQSGSRWRGGASLTIETSRSPRGGVCALSPESGIRLLETVVTYNCSGWHDDESKASQLIYTFQVAPCWPVGTACPMLTLYRGTRTTFGCLVPLGSPGELQNITIITVTIMIEDHQGAKVTALNRTLVVEDLPSSKTSSGWLGHKSQMELVTLVQHGNPQEIIPYSIALISKLNQMKSGGTAEELRTRREIRESVSRALASVPVSSLQTVEQLSSALTLSTVVPAEMVSEGCQETVLAAVETMIRVVEHQICPVGLTAVDLGRNLLDILGNTLAAVSESSRASSSHQTHSGSLKAASVVTSALTHAGALMRALMHSRVLNEEPLSFSNGYIRTAGFFGDPFGLLCLHQSNQFTENLMKSHSSSTEGFKRCPFLIPASLSAHLKTQSSEVVQVLLGMDAKLESDPFLDAANPPISTTLVAMELNSPQGRPLPIQDLTPEQAIQITLPNKYLETQDERGRNGKVQEAGNRTCPTATLANAGQVNFTVKVPDNLDENAGLYISFNFSLAPGGTPVRMGHIRVEVMMAVPGTNASQDSLVRQWALTLSAVTASSEETIFLSPLLNGTDKPISVSLAPSLNGTGPVQAAACVFSSLCRYYNVTEGRWSSEGLQPLEGSTLHAARCLTQHLTMFGASVFVHPGSVILLPPADGPMQNTVVGIVCAVLVMLHLLAGLIALKMDHLDRLRLSQVPLCGRSGLYQYRVLVKTGLRPGAGTTAHVGISLFGVSKSGSHHLQKEGSFQRGGLDQFQVETYDNLGEIWKIRIWHDNTGLDPSWYIKHVVVWDPLSDHMYFFLLEDWLSVENQKNQTVEREVLASCPAELTQFPRVLTSQLIFGMAEHHLWLSLWERPNHSSFTRAQRVTCSALVLHLYLALGTLWFGAVGIAGHSGPVSAHLLVNRETVAMGMSIALLVFPLQCFLCFLFRNVYSQVTLDSSAPPSLVCQSVEMDIWDSQSHISSTSFVSPQDSDCLSRSPSSLLESKALDSSIMNFWTSSGLVPLKERPDRLGALTWQSHDSLLCSLAGTCPTKEAMCRTSPATRQLKRKKAIIQLHLALPPHNDDALQRVCSPCSQSLTEDSYHLHKALVQSSPKSLHFNSSPAQVYRSKHLTLSEEDLLMSVAAEGTSEVINSNSDSGRDSPRTTSSFSASQGDWSDERSSSSSLYGGEAEQSDSELDSSSYGTGFYKCSSLHSMESLASTFLPQPLQESIHPSSTTRIGVARGRPRWLLPSWVLHVVHPLMALLVVACLAVVGLYGSLFSRAVVIMLLVSVLAAFLTSALLLEPLKVCVQALTCTLLWRSVDPEVEELLAQEAMVVRASAECGGNVRPPCGYGLQQAKQEARKIRALHSLMRHCVCQLGFLLLVLMVNYQDRIEQRQASLLHSAIRQHLHSTHPGSPNLTSLRDWSDAEWWIGHTLIQHLHQNPTLDLVGLPQVRFTHTLGASAVDLLGNNSSTTQQLLTDLHMSRRRFKSLSLDFTHHHRASALFLCVSIRLELTQTQGVSSFLTIHSLHLPSSVSGPSLHVVLTICFCTSALLIVFGELWSMLTERARYFYQCRHWFQLLLAFVSLMTAFLQLWFLSLASLCVSEMQSMQESFIDFHSAALLAYRSSQCAAVLLTLLALKLLGTLRFVRRWVMMGRVLQRASRELWAAAVLVVLLLLICSHLGNMLFHQSVEGFLSVEQTWVSVTSMLRSRRVLGQLCRVHPVLGPLYGLLVYGGSIWLLARLCGAVLIHVYREKQMELLHSTIEPQDYEMVEFFIKRLKLWMGLTKAKQFRHSVKFEDMDTPPSRSSQGSAFSTLSSSIPSSCSPSLSSSFPSLHPPSSVLSVTSEDFLVSKPNQEVQPCLDGLEPIVSMLLSSFDRVSQLTEDIYNLEVMLHEAQERQRKRRTSNRMENERIDVESAKPKEPKEENVPAEVRHRKIGLLYPKSRISLPSLSTFSPFTTQSSFTPPFCFPRVRSSYSESESAPLQSQLFKSSKTSPGVPTPMPAQNISCFNSYSTGRFPRRRAWHSGSSHSADPAQRTSQSSVVPLYGGETFSFSNVRARSKEEVRSCMCDRLQLKRKAWISEGPEREED</sequence>
<dbReference type="SUPFAM" id="SSF49723">
    <property type="entry name" value="Lipase/lipooxygenase domain (PLAT/LH2 domain)"/>
    <property type="match status" value="1"/>
</dbReference>
<dbReference type="Gene3D" id="3.10.100.10">
    <property type="entry name" value="Mannose-Binding Protein A, subunit A"/>
    <property type="match status" value="1"/>
</dbReference>
<dbReference type="PRINTS" id="PR00500">
    <property type="entry name" value="POLYCYSTIN1"/>
</dbReference>
<evidence type="ECO:0000256" key="9">
    <source>
        <dbReference type="SAM" id="Phobius"/>
    </source>
</evidence>
<evidence type="ECO:0000259" key="11">
    <source>
        <dbReference type="PROSITE" id="PS50041"/>
    </source>
</evidence>
<dbReference type="InterPro" id="IPR016186">
    <property type="entry name" value="C-type_lectin-like/link_sf"/>
</dbReference>
<evidence type="ECO:0000259" key="13">
    <source>
        <dbReference type="PROSITE" id="PS50095"/>
    </source>
</evidence>
<feature type="transmembrane region" description="Helical" evidence="9">
    <location>
        <begin position="3632"/>
        <end position="3654"/>
    </location>
</feature>
<dbReference type="SUPFAM" id="SSF49299">
    <property type="entry name" value="PKD domain"/>
    <property type="match status" value="10"/>
</dbReference>
<feature type="compositionally biased region" description="Polar residues" evidence="8">
    <location>
        <begin position="3213"/>
        <end position="3224"/>
    </location>
</feature>
<proteinExistence type="inferred from homology"/>
<evidence type="ECO:0000256" key="10">
    <source>
        <dbReference type="SAM" id="SignalP"/>
    </source>
</evidence>
<evidence type="ECO:0000256" key="3">
    <source>
        <dbReference type="ARBA" id="ARBA00022692"/>
    </source>
</evidence>
<dbReference type="InterPro" id="IPR000601">
    <property type="entry name" value="PKD_dom"/>
</dbReference>
<evidence type="ECO:0000256" key="4">
    <source>
        <dbReference type="ARBA" id="ARBA00022737"/>
    </source>
</evidence>
<evidence type="ECO:0000259" key="12">
    <source>
        <dbReference type="PROSITE" id="PS50093"/>
    </source>
</evidence>
<accession>A0A1A8AJ42</accession>
<reference evidence="16" key="1">
    <citation type="submission" date="2014-08" db="EMBL/GenBank/DDBJ databases">
        <authorList>
            <person name="Senf B."/>
            <person name="Petzold A."/>
            <person name="Downie B.R."/>
            <person name="Koch P."/>
            <person name="Platzer M."/>
        </authorList>
    </citation>
    <scope>NUCLEOTIDE SEQUENCE [LARGE SCALE GENOMIC DNA]</scope>
    <source>
        <strain evidence="16">GRZ</strain>
    </source>
</reference>
<dbReference type="Pfam" id="PF00059">
    <property type="entry name" value="Lectin_C"/>
    <property type="match status" value="1"/>
</dbReference>
<organism evidence="15">
    <name type="scientific">Nothobranchius furzeri</name>
    <name type="common">Turquoise killifish</name>
    <dbReference type="NCBI Taxonomy" id="105023"/>
    <lineage>
        <taxon>Eukaryota</taxon>
        <taxon>Metazoa</taxon>
        <taxon>Chordata</taxon>
        <taxon>Craniata</taxon>
        <taxon>Vertebrata</taxon>
        <taxon>Euteleostomi</taxon>
        <taxon>Actinopterygii</taxon>
        <taxon>Neopterygii</taxon>
        <taxon>Teleostei</taxon>
        <taxon>Neoteleostei</taxon>
        <taxon>Acanthomorphata</taxon>
        <taxon>Ovalentaria</taxon>
        <taxon>Atherinomorphae</taxon>
        <taxon>Cyprinodontiformes</taxon>
        <taxon>Nothobranchiidae</taxon>
        <taxon>Nothobranchius</taxon>
    </lineage>
</organism>
<comment type="similarity">
    <text evidence="2">Belongs to the polycystin family.</text>
</comment>
<feature type="domain" description="C-type lectin" evidence="11">
    <location>
        <begin position="36"/>
        <end position="144"/>
    </location>
</feature>
<evidence type="ECO:0000256" key="1">
    <source>
        <dbReference type="ARBA" id="ARBA00004141"/>
    </source>
</evidence>
<protein>
    <submittedName>
        <fullName evidence="16">Polycystic kidney disease 1b</fullName>
    </submittedName>
</protein>
<dbReference type="GO" id="GO:0005261">
    <property type="term" value="F:monoatomic cation channel activity"/>
    <property type="evidence" value="ECO:0007669"/>
    <property type="project" value="TreeGrafter"/>
</dbReference>
<feature type="domain" description="PKD" evidence="12">
    <location>
        <begin position="946"/>
        <end position="1007"/>
    </location>
</feature>
<dbReference type="SMART" id="SM00089">
    <property type="entry name" value="PKD"/>
    <property type="match status" value="12"/>
</dbReference>
<evidence type="ECO:0000256" key="7">
    <source>
        <dbReference type="PROSITE-ProRule" id="PRU00152"/>
    </source>
</evidence>
<dbReference type="GO" id="GO:0006816">
    <property type="term" value="P:calcium ion transport"/>
    <property type="evidence" value="ECO:0007669"/>
    <property type="project" value="TreeGrafter"/>
</dbReference>
<feature type="domain" description="PKD" evidence="12">
    <location>
        <begin position="780"/>
        <end position="838"/>
    </location>
</feature>
<feature type="transmembrane region" description="Helical" evidence="9">
    <location>
        <begin position="3303"/>
        <end position="3327"/>
    </location>
</feature>
<dbReference type="PROSITE" id="PS51111">
    <property type="entry name" value="REJ"/>
    <property type="match status" value="1"/>
</dbReference>
<dbReference type="PANTHER" id="PTHR46730">
    <property type="entry name" value="POLYCYSTIN-1"/>
    <property type="match status" value="1"/>
</dbReference>
<evidence type="ECO:0000256" key="8">
    <source>
        <dbReference type="SAM" id="MobiDB-lite"/>
    </source>
</evidence>
<dbReference type="SMART" id="SM00308">
    <property type="entry name" value="LH2"/>
    <property type="match status" value="1"/>
</dbReference>
<dbReference type="Ensembl" id="ENSNFUT00015034162.1">
    <property type="protein sequence ID" value="ENSNFUP00015032682.1"/>
    <property type="gene ID" value="ENSNFUG00015016023.1"/>
</dbReference>
<keyword evidence="10" id="KW-0732">Signal</keyword>
<dbReference type="Gene3D" id="2.60.60.20">
    <property type="entry name" value="PLAT/LH2 domain"/>
    <property type="match status" value="1"/>
</dbReference>
<evidence type="ECO:0000256" key="2">
    <source>
        <dbReference type="ARBA" id="ARBA00007200"/>
    </source>
</evidence>
<dbReference type="SMART" id="SM00303">
    <property type="entry name" value="GPS"/>
    <property type="match status" value="1"/>
</dbReference>
<comment type="subcellular location">
    <subcellularLocation>
        <location evidence="1">Membrane</location>
        <topology evidence="1">Multi-pass membrane protein</topology>
    </subcellularLocation>
</comment>
<evidence type="ECO:0000256" key="6">
    <source>
        <dbReference type="ARBA" id="ARBA00023136"/>
    </source>
</evidence>
<feature type="transmembrane region" description="Helical" evidence="9">
    <location>
        <begin position="2732"/>
        <end position="2752"/>
    </location>
</feature>
<name>A0A1A8AJ42_NOTFU</name>
<keyword evidence="4" id="KW-0677">Repeat</keyword>
<reference evidence="16" key="4">
    <citation type="submission" date="2025-05" db="UniProtKB">
        <authorList>
            <consortium name="Ensembl"/>
        </authorList>
    </citation>
    <scope>IDENTIFICATION</scope>
</reference>
<dbReference type="SMART" id="SM00034">
    <property type="entry name" value="CLECT"/>
    <property type="match status" value="1"/>
</dbReference>
<dbReference type="Pfam" id="PF08016">
    <property type="entry name" value="PKD_channel"/>
    <property type="match status" value="1"/>
</dbReference>
<dbReference type="InterPro" id="IPR013122">
    <property type="entry name" value="PKD1_2_channel"/>
</dbReference>
<dbReference type="InterPro" id="IPR022409">
    <property type="entry name" value="PKD/Chitinase_dom"/>
</dbReference>
<evidence type="ECO:0000259" key="14">
    <source>
        <dbReference type="PROSITE" id="PS51111"/>
    </source>
</evidence>
<keyword evidence="3 9" id="KW-0812">Transmembrane</keyword>
<dbReference type="SUPFAM" id="SSF56436">
    <property type="entry name" value="C-type lectin-like"/>
    <property type="match status" value="1"/>
</dbReference>
<dbReference type="InterPro" id="IPR002859">
    <property type="entry name" value="PKD/REJ-like"/>
</dbReference>
<dbReference type="GO" id="GO:0005929">
    <property type="term" value="C:cilium"/>
    <property type="evidence" value="ECO:0007669"/>
    <property type="project" value="UniProtKB-ARBA"/>
</dbReference>
<feature type="domain" description="PKD" evidence="12">
    <location>
        <begin position="860"/>
        <end position="915"/>
    </location>
</feature>
<dbReference type="PROSITE" id="PS50093">
    <property type="entry name" value="PKD"/>
    <property type="match status" value="6"/>
</dbReference>
<feature type="transmembrane region" description="Helical" evidence="9">
    <location>
        <begin position="2935"/>
        <end position="2955"/>
    </location>
</feature>
<dbReference type="CDD" id="cd00037">
    <property type="entry name" value="CLECT"/>
    <property type="match status" value="1"/>
</dbReference>
<dbReference type="InterPro" id="IPR000434">
    <property type="entry name" value="PC1"/>
</dbReference>
<evidence type="ECO:0000313" key="15">
    <source>
        <dbReference type="EMBL" id="SBP55177.1"/>
    </source>
</evidence>
<evidence type="ECO:0000313" key="17">
    <source>
        <dbReference type="Proteomes" id="UP000694548"/>
    </source>
</evidence>
<dbReference type="GeneTree" id="ENSGT00940000167780"/>
<dbReference type="CDD" id="cd00146">
    <property type="entry name" value="PKD"/>
    <property type="match status" value="6"/>
</dbReference>
<feature type="domain" description="PKD" evidence="12">
    <location>
        <begin position="672"/>
        <end position="752"/>
    </location>
</feature>
<dbReference type="InterPro" id="IPR016187">
    <property type="entry name" value="CTDL_fold"/>
</dbReference>
<keyword evidence="6 9" id="KW-0472">Membrane</keyword>
<feature type="signal peptide" evidence="10">
    <location>
        <begin position="1"/>
        <end position="19"/>
    </location>
</feature>
<feature type="compositionally biased region" description="Polar residues" evidence="8">
    <location>
        <begin position="4080"/>
        <end position="4096"/>
    </location>
</feature>
<keyword evidence="17" id="KW-1185">Reference proteome</keyword>
<feature type="domain" description="PKD" evidence="12">
    <location>
        <begin position="1717"/>
        <end position="1779"/>
    </location>
</feature>
<evidence type="ECO:0000256" key="5">
    <source>
        <dbReference type="ARBA" id="ARBA00022989"/>
    </source>
</evidence>
<evidence type="ECO:0000313" key="16">
    <source>
        <dbReference type="Ensembl" id="ENSNFUP00015032682.1"/>
    </source>
</evidence>
<dbReference type="InterPro" id="IPR013783">
    <property type="entry name" value="Ig-like_fold"/>
</dbReference>
<comment type="caution">
    <text evidence="7">Lacks conserved residue(s) required for the propagation of feature annotation.</text>
</comment>
<feature type="region of interest" description="Disordered" evidence="8">
    <location>
        <begin position="3199"/>
        <end position="3251"/>
    </location>
</feature>
<feature type="transmembrane region" description="Helical" evidence="9">
    <location>
        <begin position="3421"/>
        <end position="3440"/>
    </location>
</feature>
<feature type="chain" id="PRO_5044554966" evidence="10">
    <location>
        <begin position="20"/>
        <end position="4144"/>
    </location>
</feature>
<keyword evidence="5 9" id="KW-1133">Transmembrane helix</keyword>